<gene>
    <name evidence="3" type="ORF">PG999_005915</name>
</gene>
<organism evidence="3 4">
    <name type="scientific">Apiospora kogelbergensis</name>
    <dbReference type="NCBI Taxonomy" id="1337665"/>
    <lineage>
        <taxon>Eukaryota</taxon>
        <taxon>Fungi</taxon>
        <taxon>Dikarya</taxon>
        <taxon>Ascomycota</taxon>
        <taxon>Pezizomycotina</taxon>
        <taxon>Sordariomycetes</taxon>
        <taxon>Xylariomycetidae</taxon>
        <taxon>Amphisphaeriales</taxon>
        <taxon>Apiosporaceae</taxon>
        <taxon>Apiospora</taxon>
    </lineage>
</organism>
<dbReference type="GO" id="GO:0005506">
    <property type="term" value="F:iron ion binding"/>
    <property type="evidence" value="ECO:0007669"/>
    <property type="project" value="InterPro"/>
</dbReference>
<dbReference type="PROSITE" id="PS00086">
    <property type="entry name" value="CYTOCHROME_P450"/>
    <property type="match status" value="1"/>
</dbReference>
<dbReference type="InterPro" id="IPR036396">
    <property type="entry name" value="Cyt_P450_sf"/>
</dbReference>
<keyword evidence="2" id="KW-0408">Iron</keyword>
<reference evidence="3 4" key="1">
    <citation type="submission" date="2023-01" db="EMBL/GenBank/DDBJ databases">
        <title>Analysis of 21 Apiospora genomes using comparative genomics revels a genus with tremendous synthesis potential of carbohydrate active enzymes and secondary metabolites.</title>
        <authorList>
            <person name="Sorensen T."/>
        </authorList>
    </citation>
    <scope>NUCLEOTIDE SEQUENCE [LARGE SCALE GENOMIC DNA]</scope>
    <source>
        <strain evidence="3 4">CBS 117206</strain>
    </source>
</reference>
<dbReference type="EMBL" id="JAQQWP010000006">
    <property type="protein sequence ID" value="KAK8113846.1"/>
    <property type="molecule type" value="Genomic_DNA"/>
</dbReference>
<name>A0AAW0QQR4_9PEZI</name>
<comment type="caution">
    <text evidence="3">The sequence shown here is derived from an EMBL/GenBank/DDBJ whole genome shotgun (WGS) entry which is preliminary data.</text>
</comment>
<dbReference type="GO" id="GO:0004497">
    <property type="term" value="F:monooxygenase activity"/>
    <property type="evidence" value="ECO:0007669"/>
    <property type="project" value="InterPro"/>
</dbReference>
<sequence>MDKDIEELGGHLEKRFIETGQPCRLDEWLKHCEPRMRLWNAPDLRFGAGSRICIGRHLSETKMYKVITLITRYNIELVDATEKWKPVARWLYRIDRGGYVQAEKA</sequence>
<dbReference type="GO" id="GO:0016705">
    <property type="term" value="F:oxidoreductase activity, acting on paired donors, with incorporation or reduction of molecular oxygen"/>
    <property type="evidence" value="ECO:0007669"/>
    <property type="project" value="InterPro"/>
</dbReference>
<dbReference type="Proteomes" id="UP001392437">
    <property type="component" value="Unassembled WGS sequence"/>
</dbReference>
<evidence type="ECO:0000313" key="3">
    <source>
        <dbReference type="EMBL" id="KAK8113846.1"/>
    </source>
</evidence>
<dbReference type="SUPFAM" id="SSF48264">
    <property type="entry name" value="Cytochrome P450"/>
    <property type="match status" value="1"/>
</dbReference>
<protein>
    <recommendedName>
        <fullName evidence="5">Cytochrome P450</fullName>
    </recommendedName>
</protein>
<evidence type="ECO:0008006" key="5">
    <source>
        <dbReference type="Google" id="ProtNLM"/>
    </source>
</evidence>
<keyword evidence="4" id="KW-1185">Reference proteome</keyword>
<dbReference type="InterPro" id="IPR017972">
    <property type="entry name" value="Cyt_P450_CS"/>
</dbReference>
<keyword evidence="1" id="KW-0479">Metal-binding</keyword>
<dbReference type="Gene3D" id="1.10.630.10">
    <property type="entry name" value="Cytochrome P450"/>
    <property type="match status" value="1"/>
</dbReference>
<accession>A0AAW0QQR4</accession>
<evidence type="ECO:0000313" key="4">
    <source>
        <dbReference type="Proteomes" id="UP001392437"/>
    </source>
</evidence>
<evidence type="ECO:0000256" key="2">
    <source>
        <dbReference type="ARBA" id="ARBA00023004"/>
    </source>
</evidence>
<proteinExistence type="predicted"/>
<dbReference type="AlphaFoldDB" id="A0AAW0QQR4"/>
<evidence type="ECO:0000256" key="1">
    <source>
        <dbReference type="ARBA" id="ARBA00022723"/>
    </source>
</evidence>
<dbReference type="GO" id="GO:0020037">
    <property type="term" value="F:heme binding"/>
    <property type="evidence" value="ECO:0007669"/>
    <property type="project" value="InterPro"/>
</dbReference>